<keyword evidence="7" id="KW-0472">Membrane</keyword>
<protein>
    <submittedName>
        <fullName evidence="8">Uncharacterized protein</fullName>
    </submittedName>
</protein>
<keyword evidence="5" id="KW-0966">Cell projection</keyword>
<keyword evidence="3" id="KW-0970">Cilium biogenesis/degradation</keyword>
<evidence type="ECO:0000313" key="8">
    <source>
        <dbReference type="EMBL" id="GMI22993.1"/>
    </source>
</evidence>
<feature type="region of interest" description="Disordered" evidence="6">
    <location>
        <begin position="26"/>
        <end position="59"/>
    </location>
</feature>
<comment type="caution">
    <text evidence="8">The sequence shown here is derived from an EMBL/GenBank/DDBJ whole genome shotgun (WGS) entry which is preliminary data.</text>
</comment>
<comment type="subcellular location">
    <subcellularLocation>
        <location evidence="1">Cytoplasm</location>
        <location evidence="1">Cytoskeleton</location>
        <location evidence="1">Cilium basal body</location>
    </subcellularLocation>
</comment>
<keyword evidence="4" id="KW-0206">Cytoskeleton</keyword>
<evidence type="ECO:0000256" key="5">
    <source>
        <dbReference type="ARBA" id="ARBA00023273"/>
    </source>
</evidence>
<feature type="transmembrane region" description="Helical" evidence="7">
    <location>
        <begin position="456"/>
        <end position="473"/>
    </location>
</feature>
<evidence type="ECO:0000256" key="6">
    <source>
        <dbReference type="SAM" id="MobiDB-lite"/>
    </source>
</evidence>
<reference evidence="8 9" key="1">
    <citation type="journal article" date="2023" name="Commun. Biol.">
        <title>Genome analysis of Parmales, the sister group of diatoms, reveals the evolutionary specialization of diatoms from phago-mixotrophs to photoautotrophs.</title>
        <authorList>
            <person name="Ban H."/>
            <person name="Sato S."/>
            <person name="Yoshikawa S."/>
            <person name="Yamada K."/>
            <person name="Nakamura Y."/>
            <person name="Ichinomiya M."/>
            <person name="Sato N."/>
            <person name="Blanc-Mathieu R."/>
            <person name="Endo H."/>
            <person name="Kuwata A."/>
            <person name="Ogata H."/>
        </authorList>
    </citation>
    <scope>NUCLEOTIDE SEQUENCE [LARGE SCALE GENOMIC DNA]</scope>
</reference>
<dbReference type="PANTHER" id="PTHR12968">
    <property type="entry name" value="B9 DOMAIN-CONTAINING"/>
    <property type="match status" value="1"/>
</dbReference>
<gene>
    <name evidence="8" type="ORF">TeGR_g10080</name>
</gene>
<dbReference type="Proteomes" id="UP001165060">
    <property type="component" value="Unassembled WGS sequence"/>
</dbReference>
<keyword evidence="7" id="KW-0812">Transmembrane</keyword>
<evidence type="ECO:0000313" key="9">
    <source>
        <dbReference type="Proteomes" id="UP001165060"/>
    </source>
</evidence>
<dbReference type="EMBL" id="BRYB01001313">
    <property type="protein sequence ID" value="GMI22993.1"/>
    <property type="molecule type" value="Genomic_DNA"/>
</dbReference>
<feature type="compositionally biased region" description="Basic and acidic residues" evidence="6">
    <location>
        <begin position="36"/>
        <end position="54"/>
    </location>
</feature>
<evidence type="ECO:0000256" key="1">
    <source>
        <dbReference type="ARBA" id="ARBA00004120"/>
    </source>
</evidence>
<dbReference type="Pfam" id="PF07162">
    <property type="entry name" value="B9-C2"/>
    <property type="match status" value="1"/>
</dbReference>
<feature type="compositionally biased region" description="Basic residues" evidence="6">
    <location>
        <begin position="738"/>
        <end position="749"/>
    </location>
</feature>
<keyword evidence="2" id="KW-0963">Cytoplasm</keyword>
<evidence type="ECO:0000256" key="2">
    <source>
        <dbReference type="ARBA" id="ARBA00022490"/>
    </source>
</evidence>
<keyword evidence="9" id="KW-1185">Reference proteome</keyword>
<feature type="transmembrane region" description="Helical" evidence="7">
    <location>
        <begin position="479"/>
        <end position="496"/>
    </location>
</feature>
<organism evidence="8 9">
    <name type="scientific">Tetraparma gracilis</name>
    <dbReference type="NCBI Taxonomy" id="2962635"/>
    <lineage>
        <taxon>Eukaryota</taxon>
        <taxon>Sar</taxon>
        <taxon>Stramenopiles</taxon>
        <taxon>Ochrophyta</taxon>
        <taxon>Bolidophyceae</taxon>
        <taxon>Parmales</taxon>
        <taxon>Triparmaceae</taxon>
        <taxon>Tetraparma</taxon>
    </lineage>
</organism>
<dbReference type="PROSITE" id="PS51381">
    <property type="entry name" value="C2_B9"/>
    <property type="match status" value="1"/>
</dbReference>
<feature type="region of interest" description="Disordered" evidence="6">
    <location>
        <begin position="406"/>
        <end position="438"/>
    </location>
</feature>
<feature type="region of interest" description="Disordered" evidence="6">
    <location>
        <begin position="673"/>
        <end position="749"/>
    </location>
</feature>
<proteinExistence type="predicted"/>
<feature type="region of interest" description="Disordered" evidence="6">
    <location>
        <begin position="73"/>
        <end position="106"/>
    </location>
</feature>
<name>A0ABQ6MB04_9STRA</name>
<sequence>MDAAQPSFYHVTDPLQNLSLSITLKRVHGGARKKASPTEEDGRASPPPPKEEQALRSTTLTCGWQEKIFGPRELALLSPGESERAEQGSPRTPRKTGSAQSTVSDNDYKETVAQMLRDGQDPLDLIKPEQIFTYVDKDGFVPKSAMAPHLATTNYGLDPHANPVGLAKTTLPLRQVGSGVLPQAARAAAKHITRESRTRVMHVMAAVDVDVEELRAGSLAGDSDMIHGGPQSAGGPKFYEKILCTIKLHGDGVGGDETMEVTPGFSTEEPEEDAPSTVFANNHSLGMRSTEGPRLTTFRFVTPMGTVYEYAIENLHAAESVAAAERLVVEEAARDARKVGERRNRHGGFFFGHPTADVPFFLHVTGEIVSATGFEDEGGHLFAEYELNQPAGWSYATQCAGIHWGGREPPDERSGTGSTQLTRPAYNRPKRWGGEGAAFGTNSIPRGEDMVGGARGVFLSSIVFVTVVAGMILGEGYMLWLLGALVMVGMVLGISPSGQYNHEISKPTYHFGHPFNLHLAAPSDYYENPVAQSGKPSLLFQLSSKHTFQRHVVEGYGYTKVPTEPGTYEVKVKCWVPRGGVRSEMRNFFIGGAYRLHDLRSVEMPPDMGGASFLSKFGFRTERSGELTVRMNVAVAGAPMAVAEEDAGAEMGGSTMKGTRGGVGSSIEDILSRVRSSRTKEGGGKPMSPMRRRSQFLEGGSMPVPDLAEEAEKAGGGGGGGERMDPKGSTADVLERVRARRAARMNKTE</sequence>
<evidence type="ECO:0000256" key="4">
    <source>
        <dbReference type="ARBA" id="ARBA00023212"/>
    </source>
</evidence>
<feature type="compositionally biased region" description="Polar residues" evidence="6">
    <location>
        <begin position="95"/>
        <end position="105"/>
    </location>
</feature>
<keyword evidence="7" id="KW-1133">Transmembrane helix</keyword>
<feature type="compositionally biased region" description="Basic residues" evidence="6">
    <location>
        <begin position="26"/>
        <end position="35"/>
    </location>
</feature>
<accession>A0ABQ6MB04</accession>
<dbReference type="InterPro" id="IPR010796">
    <property type="entry name" value="C2_B9-type_dom"/>
</dbReference>
<dbReference type="PANTHER" id="PTHR12968:SF4">
    <property type="entry name" value="TECTONIC-LIKE COMPLEX MEMBER MKS1"/>
    <property type="match status" value="1"/>
</dbReference>
<evidence type="ECO:0000256" key="3">
    <source>
        <dbReference type="ARBA" id="ARBA00022794"/>
    </source>
</evidence>
<evidence type="ECO:0000256" key="7">
    <source>
        <dbReference type="SAM" id="Phobius"/>
    </source>
</evidence>